<dbReference type="InterPro" id="IPR011598">
    <property type="entry name" value="bHLH_dom"/>
</dbReference>
<dbReference type="Proteomes" id="UP001148018">
    <property type="component" value="Unassembled WGS sequence"/>
</dbReference>
<keyword evidence="4" id="KW-1185">Reference proteome</keyword>
<dbReference type="SUPFAM" id="SSF47459">
    <property type="entry name" value="HLH, helix-loop-helix DNA-binding domain"/>
    <property type="match status" value="1"/>
</dbReference>
<evidence type="ECO:0000256" key="1">
    <source>
        <dbReference type="SAM" id="MobiDB-lite"/>
    </source>
</evidence>
<evidence type="ECO:0000259" key="2">
    <source>
        <dbReference type="PROSITE" id="PS50888"/>
    </source>
</evidence>
<sequence>ASLHLRNEQKRRLHIRTSCQDLCDLLPFVGGPLDTATTLELTVRYIGYLKTTLPPALLATTSSLLYAVCLSVTTLPPEPLATVRCLSVTTLSHRPPRYCQYNGRAEHEELLDKDQEATKEKEDDPSEEEPDSEFQTVGPEDL</sequence>
<dbReference type="Pfam" id="PF00010">
    <property type="entry name" value="HLH"/>
    <property type="match status" value="1"/>
</dbReference>
<dbReference type="PROSITE" id="PS50888">
    <property type="entry name" value="BHLH"/>
    <property type="match status" value="1"/>
</dbReference>
<feature type="region of interest" description="Disordered" evidence="1">
    <location>
        <begin position="97"/>
        <end position="142"/>
    </location>
</feature>
<accession>A0A9Q0DNA4</accession>
<dbReference type="GO" id="GO:0046983">
    <property type="term" value="F:protein dimerization activity"/>
    <property type="evidence" value="ECO:0007669"/>
    <property type="project" value="InterPro"/>
</dbReference>
<dbReference type="InterPro" id="IPR036638">
    <property type="entry name" value="HLH_DNA-bd_sf"/>
</dbReference>
<feature type="compositionally biased region" description="Basic and acidic residues" evidence="1">
    <location>
        <begin position="104"/>
        <end position="122"/>
    </location>
</feature>
<dbReference type="Gene3D" id="4.10.280.10">
    <property type="entry name" value="Helix-loop-helix DNA-binding domain"/>
    <property type="match status" value="1"/>
</dbReference>
<organism evidence="3 4">
    <name type="scientific">Muraenolepis orangiensis</name>
    <name type="common">Patagonian moray cod</name>
    <dbReference type="NCBI Taxonomy" id="630683"/>
    <lineage>
        <taxon>Eukaryota</taxon>
        <taxon>Metazoa</taxon>
        <taxon>Chordata</taxon>
        <taxon>Craniata</taxon>
        <taxon>Vertebrata</taxon>
        <taxon>Euteleostomi</taxon>
        <taxon>Actinopterygii</taxon>
        <taxon>Neopterygii</taxon>
        <taxon>Teleostei</taxon>
        <taxon>Neoteleostei</taxon>
        <taxon>Acanthomorphata</taxon>
        <taxon>Zeiogadaria</taxon>
        <taxon>Gadariae</taxon>
        <taxon>Gadiformes</taxon>
        <taxon>Muraenolepidoidei</taxon>
        <taxon>Muraenolepididae</taxon>
        <taxon>Muraenolepis</taxon>
    </lineage>
</organism>
<feature type="domain" description="BHLH" evidence="2">
    <location>
        <begin position="1"/>
        <end position="49"/>
    </location>
</feature>
<comment type="caution">
    <text evidence="3">The sequence shown here is derived from an EMBL/GenBank/DDBJ whole genome shotgun (WGS) entry which is preliminary data.</text>
</comment>
<feature type="compositionally biased region" description="Acidic residues" evidence="1">
    <location>
        <begin position="123"/>
        <end position="132"/>
    </location>
</feature>
<dbReference type="AlphaFoldDB" id="A0A9Q0DNA4"/>
<feature type="non-terminal residue" evidence="3">
    <location>
        <position position="1"/>
    </location>
</feature>
<evidence type="ECO:0000313" key="3">
    <source>
        <dbReference type="EMBL" id="KAJ3591382.1"/>
    </source>
</evidence>
<protein>
    <recommendedName>
        <fullName evidence="2">BHLH domain-containing protein</fullName>
    </recommendedName>
</protein>
<name>A0A9Q0DNA4_9TELE</name>
<dbReference type="OrthoDB" id="9948648at2759"/>
<evidence type="ECO:0000313" key="4">
    <source>
        <dbReference type="Proteomes" id="UP001148018"/>
    </source>
</evidence>
<proteinExistence type="predicted"/>
<dbReference type="SMART" id="SM00353">
    <property type="entry name" value="HLH"/>
    <property type="match status" value="1"/>
</dbReference>
<reference evidence="3" key="1">
    <citation type="submission" date="2022-07" db="EMBL/GenBank/DDBJ databases">
        <title>Chromosome-level genome of Muraenolepis orangiensis.</title>
        <authorList>
            <person name="Kim J."/>
        </authorList>
    </citation>
    <scope>NUCLEOTIDE SEQUENCE</scope>
    <source>
        <strain evidence="3">KU_S4_2022</strain>
        <tissue evidence="3">Muscle</tissue>
    </source>
</reference>
<gene>
    <name evidence="3" type="ORF">NHX12_009327</name>
</gene>
<dbReference type="EMBL" id="JANIIK010000114">
    <property type="protein sequence ID" value="KAJ3591382.1"/>
    <property type="molecule type" value="Genomic_DNA"/>
</dbReference>